<dbReference type="AlphaFoldDB" id="A0A5J4V9J1"/>
<gene>
    <name evidence="1" type="ORF">EZS28_025372</name>
</gene>
<dbReference type="Proteomes" id="UP000324800">
    <property type="component" value="Unassembled WGS sequence"/>
</dbReference>
<evidence type="ECO:0008006" key="3">
    <source>
        <dbReference type="Google" id="ProtNLM"/>
    </source>
</evidence>
<name>A0A5J4V9J1_9EUKA</name>
<protein>
    <recommendedName>
        <fullName evidence="3">Protein kinase domain-containing protein</fullName>
    </recommendedName>
</protein>
<dbReference type="EMBL" id="SNRW01008708">
    <property type="protein sequence ID" value="KAA6379101.1"/>
    <property type="molecule type" value="Genomic_DNA"/>
</dbReference>
<accession>A0A5J4V9J1</accession>
<proteinExistence type="predicted"/>
<comment type="caution">
    <text evidence="1">The sequence shown here is derived from an EMBL/GenBank/DDBJ whole genome shotgun (WGS) entry which is preliminary data.</text>
</comment>
<evidence type="ECO:0000313" key="1">
    <source>
        <dbReference type="EMBL" id="KAA6379101.1"/>
    </source>
</evidence>
<dbReference type="InterPro" id="IPR011009">
    <property type="entry name" value="Kinase-like_dom_sf"/>
</dbReference>
<evidence type="ECO:0000313" key="2">
    <source>
        <dbReference type="Proteomes" id="UP000324800"/>
    </source>
</evidence>
<reference evidence="1 2" key="1">
    <citation type="submission" date="2019-03" db="EMBL/GenBank/DDBJ databases">
        <title>Single cell metagenomics reveals metabolic interactions within the superorganism composed of flagellate Streblomastix strix and complex community of Bacteroidetes bacteria on its surface.</title>
        <authorList>
            <person name="Treitli S.C."/>
            <person name="Kolisko M."/>
            <person name="Husnik F."/>
            <person name="Keeling P."/>
            <person name="Hampl V."/>
        </authorList>
    </citation>
    <scope>NUCLEOTIDE SEQUENCE [LARGE SCALE GENOMIC DNA]</scope>
    <source>
        <strain evidence="1">ST1C</strain>
    </source>
</reference>
<dbReference type="SUPFAM" id="SSF56112">
    <property type="entry name" value="Protein kinase-like (PK-like)"/>
    <property type="match status" value="1"/>
</dbReference>
<dbReference type="Gene3D" id="1.10.510.10">
    <property type="entry name" value="Transferase(Phosphotransferase) domain 1"/>
    <property type="match status" value="1"/>
</dbReference>
<organism evidence="1 2">
    <name type="scientific">Streblomastix strix</name>
    <dbReference type="NCBI Taxonomy" id="222440"/>
    <lineage>
        <taxon>Eukaryota</taxon>
        <taxon>Metamonada</taxon>
        <taxon>Preaxostyla</taxon>
        <taxon>Oxymonadida</taxon>
        <taxon>Streblomastigidae</taxon>
        <taxon>Streblomastix</taxon>
    </lineage>
</organism>
<sequence length="173" mass="20152">MVQMSLEEVVDNDGQLNEMQQIICSFDEEDGDESIYLSKEEEDKIRKTIRAVNQCINDKKCYEMIGQIASPLYHLHSNGIMHSGLELLRIKKKEYEIQYGCNQKTKVKVKENQQDVQQRSVQTNTSDIWAFGEMIFELLAQRHQFFSHADPLKRIRAEQILCIPEVAATQEKK</sequence>